<dbReference type="PANTHER" id="PTHR10642:SF26">
    <property type="entry name" value="RIBONUCLEASE H1"/>
    <property type="match status" value="1"/>
</dbReference>
<evidence type="ECO:0000256" key="4">
    <source>
        <dbReference type="ARBA" id="ARBA00022722"/>
    </source>
</evidence>
<name>A0A8H5C9T9_9AGAR</name>
<dbReference type="PROSITE" id="PS50879">
    <property type="entry name" value="RNASE_H_1"/>
    <property type="match status" value="1"/>
</dbReference>
<dbReference type="OrthoDB" id="2752996at2759"/>
<comment type="catalytic activity">
    <reaction evidence="1">
        <text>Endonucleolytic cleavage to 5'-phosphomonoester.</text>
        <dbReference type="EC" id="3.1.26.4"/>
    </reaction>
</comment>
<evidence type="ECO:0000313" key="11">
    <source>
        <dbReference type="Proteomes" id="UP000541558"/>
    </source>
</evidence>
<feature type="domain" description="RNase H type-1" evidence="9">
    <location>
        <begin position="29"/>
        <end position="172"/>
    </location>
</feature>
<keyword evidence="7" id="KW-0378">Hydrolase</keyword>
<keyword evidence="5" id="KW-0479">Metal-binding</keyword>
<feature type="region of interest" description="Disordered" evidence="8">
    <location>
        <begin position="177"/>
        <end position="212"/>
    </location>
</feature>
<dbReference type="GO" id="GO:0003676">
    <property type="term" value="F:nucleic acid binding"/>
    <property type="evidence" value="ECO:0007669"/>
    <property type="project" value="InterPro"/>
</dbReference>
<dbReference type="SUPFAM" id="SSF53098">
    <property type="entry name" value="Ribonuclease H-like"/>
    <property type="match status" value="1"/>
</dbReference>
<dbReference type="GO" id="GO:0004523">
    <property type="term" value="F:RNA-DNA hybrid ribonuclease activity"/>
    <property type="evidence" value="ECO:0007669"/>
    <property type="project" value="UniProtKB-EC"/>
</dbReference>
<gene>
    <name evidence="10" type="ORF">D9611_015168</name>
</gene>
<dbReference type="Pfam" id="PF00075">
    <property type="entry name" value="RNase_H"/>
    <property type="match status" value="1"/>
</dbReference>
<dbReference type="GO" id="GO:0046872">
    <property type="term" value="F:metal ion binding"/>
    <property type="evidence" value="ECO:0007669"/>
    <property type="project" value="UniProtKB-KW"/>
</dbReference>
<dbReference type="EC" id="3.1.26.4" evidence="3"/>
<evidence type="ECO:0000256" key="3">
    <source>
        <dbReference type="ARBA" id="ARBA00012180"/>
    </source>
</evidence>
<dbReference type="GO" id="GO:0043137">
    <property type="term" value="P:DNA replication, removal of RNA primer"/>
    <property type="evidence" value="ECO:0007669"/>
    <property type="project" value="TreeGrafter"/>
</dbReference>
<evidence type="ECO:0000256" key="7">
    <source>
        <dbReference type="ARBA" id="ARBA00022801"/>
    </source>
</evidence>
<evidence type="ECO:0000256" key="2">
    <source>
        <dbReference type="ARBA" id="ARBA00005300"/>
    </source>
</evidence>
<dbReference type="Proteomes" id="UP000541558">
    <property type="component" value="Unassembled WGS sequence"/>
</dbReference>
<evidence type="ECO:0000256" key="6">
    <source>
        <dbReference type="ARBA" id="ARBA00022759"/>
    </source>
</evidence>
<reference evidence="10 11" key="1">
    <citation type="journal article" date="2020" name="ISME J.">
        <title>Uncovering the hidden diversity of litter-decomposition mechanisms in mushroom-forming fungi.</title>
        <authorList>
            <person name="Floudas D."/>
            <person name="Bentzer J."/>
            <person name="Ahren D."/>
            <person name="Johansson T."/>
            <person name="Persson P."/>
            <person name="Tunlid A."/>
        </authorList>
    </citation>
    <scope>NUCLEOTIDE SEQUENCE [LARGE SCALE GENOMIC DNA]</scope>
    <source>
        <strain evidence="10 11">CBS 175.51</strain>
    </source>
</reference>
<feature type="compositionally biased region" description="Basic and acidic residues" evidence="8">
    <location>
        <begin position="184"/>
        <end position="205"/>
    </location>
</feature>
<dbReference type="InterPro" id="IPR036397">
    <property type="entry name" value="RNaseH_sf"/>
</dbReference>
<evidence type="ECO:0000313" key="10">
    <source>
        <dbReference type="EMBL" id="KAF5337776.1"/>
    </source>
</evidence>
<sequence length="212" mass="23140">MRIFTSSEAVSTTEDVDLNALFSPSPDYTAIEEEIYTDGSCKTDGEQTVRAGSGIWFGDDDERNMAFRIPQSLPQTNNIAEGAAILAAVQAMRDDIPVIICSDSQVTLTVIGKSALKAEDTDWLETKNREVIEPIIAKLRLRKGLTIMEKVKAHVGIHGNEMADRLADQGADKDVTDVALDMEIPARQKRDTPPEDQKHSTKENDPVAPGSG</sequence>
<dbReference type="CDD" id="cd09280">
    <property type="entry name" value="RNase_HI_eukaryote_like"/>
    <property type="match status" value="1"/>
</dbReference>
<dbReference type="Gene3D" id="3.30.420.10">
    <property type="entry name" value="Ribonuclease H-like superfamily/Ribonuclease H"/>
    <property type="match status" value="1"/>
</dbReference>
<organism evidence="10 11">
    <name type="scientific">Ephemerocybe angulata</name>
    <dbReference type="NCBI Taxonomy" id="980116"/>
    <lineage>
        <taxon>Eukaryota</taxon>
        <taxon>Fungi</taxon>
        <taxon>Dikarya</taxon>
        <taxon>Basidiomycota</taxon>
        <taxon>Agaricomycotina</taxon>
        <taxon>Agaricomycetes</taxon>
        <taxon>Agaricomycetidae</taxon>
        <taxon>Agaricales</taxon>
        <taxon>Agaricineae</taxon>
        <taxon>Psathyrellaceae</taxon>
        <taxon>Ephemerocybe</taxon>
    </lineage>
</organism>
<evidence type="ECO:0000259" key="9">
    <source>
        <dbReference type="PROSITE" id="PS50879"/>
    </source>
</evidence>
<keyword evidence="11" id="KW-1185">Reference proteome</keyword>
<comment type="caution">
    <text evidence="10">The sequence shown here is derived from an EMBL/GenBank/DDBJ whole genome shotgun (WGS) entry which is preliminary data.</text>
</comment>
<dbReference type="InterPro" id="IPR012337">
    <property type="entry name" value="RNaseH-like_sf"/>
</dbReference>
<dbReference type="InterPro" id="IPR002156">
    <property type="entry name" value="RNaseH_domain"/>
</dbReference>
<accession>A0A8H5C9T9</accession>
<dbReference type="EMBL" id="JAACJK010000035">
    <property type="protein sequence ID" value="KAF5337776.1"/>
    <property type="molecule type" value="Genomic_DNA"/>
</dbReference>
<proteinExistence type="inferred from homology"/>
<evidence type="ECO:0000256" key="5">
    <source>
        <dbReference type="ARBA" id="ARBA00022723"/>
    </source>
</evidence>
<dbReference type="AlphaFoldDB" id="A0A8H5C9T9"/>
<comment type="similarity">
    <text evidence="2">Belongs to the RNase H family.</text>
</comment>
<keyword evidence="4" id="KW-0540">Nuclease</keyword>
<evidence type="ECO:0000256" key="1">
    <source>
        <dbReference type="ARBA" id="ARBA00000077"/>
    </source>
</evidence>
<dbReference type="PANTHER" id="PTHR10642">
    <property type="entry name" value="RIBONUCLEASE H1"/>
    <property type="match status" value="1"/>
</dbReference>
<keyword evidence="6" id="KW-0255">Endonuclease</keyword>
<protein>
    <recommendedName>
        <fullName evidence="3">ribonuclease H</fullName>
        <ecNumber evidence="3">3.1.26.4</ecNumber>
    </recommendedName>
</protein>
<dbReference type="InterPro" id="IPR050092">
    <property type="entry name" value="RNase_H"/>
</dbReference>
<evidence type="ECO:0000256" key="8">
    <source>
        <dbReference type="SAM" id="MobiDB-lite"/>
    </source>
</evidence>